<evidence type="ECO:0000256" key="3">
    <source>
        <dbReference type="ARBA" id="ARBA00023163"/>
    </source>
</evidence>
<dbReference type="InterPro" id="IPR009057">
    <property type="entry name" value="Homeodomain-like_sf"/>
</dbReference>
<reference evidence="7" key="2">
    <citation type="submission" date="2016-09" db="EMBL/GenBank/DDBJ databases">
        <authorList>
            <person name="Chen S."/>
            <person name="Walker E."/>
        </authorList>
    </citation>
    <scope>NUCLEOTIDE SEQUENCE [LARGE SCALE GENOMIC DNA]</scope>
    <source>
        <strain evidence="7">MSU</strain>
    </source>
</reference>
<dbReference type="AlphaFoldDB" id="A0A1S1J6F3"/>
<dbReference type="PANTHER" id="PTHR43280:SF2">
    <property type="entry name" value="HTH-TYPE TRANSCRIPTIONAL REGULATOR EXSA"/>
    <property type="match status" value="1"/>
</dbReference>
<evidence type="ECO:0000313" key="7">
    <source>
        <dbReference type="Proteomes" id="UP000180252"/>
    </source>
</evidence>
<dbReference type="PROSITE" id="PS01124">
    <property type="entry name" value="HTH_ARAC_FAMILY_2"/>
    <property type="match status" value="1"/>
</dbReference>
<gene>
    <name evidence="6" type="ORF">B0A71_19170</name>
    <name evidence="5" type="ORF">BHE19_10125</name>
</gene>
<evidence type="ECO:0000259" key="4">
    <source>
        <dbReference type="PROSITE" id="PS01124"/>
    </source>
</evidence>
<evidence type="ECO:0000313" key="6">
    <source>
        <dbReference type="EMBL" id="OXB16593.1"/>
    </source>
</evidence>
<dbReference type="EMBL" id="MUHG01000028">
    <property type="protein sequence ID" value="OXB16593.1"/>
    <property type="molecule type" value="Genomic_DNA"/>
</dbReference>
<dbReference type="OrthoDB" id="323290at2"/>
<dbReference type="RefSeq" id="WP_017495292.1">
    <property type="nucleotide sequence ID" value="NZ_MIKE01000023.1"/>
</dbReference>
<keyword evidence="8" id="KW-1185">Reference proteome</keyword>
<dbReference type="Pfam" id="PF12833">
    <property type="entry name" value="HTH_18"/>
    <property type="match status" value="1"/>
</dbReference>
<dbReference type="GO" id="GO:0003700">
    <property type="term" value="F:DNA-binding transcription factor activity"/>
    <property type="evidence" value="ECO:0007669"/>
    <property type="project" value="InterPro"/>
</dbReference>
<comment type="caution">
    <text evidence="5">The sequence shown here is derived from an EMBL/GenBank/DDBJ whole genome shotgun (WGS) entry which is preliminary data.</text>
</comment>
<dbReference type="Pfam" id="PF20240">
    <property type="entry name" value="DUF6597"/>
    <property type="match status" value="1"/>
</dbReference>
<dbReference type="GO" id="GO:0043565">
    <property type="term" value="F:sequence-specific DNA binding"/>
    <property type="evidence" value="ECO:0007669"/>
    <property type="project" value="InterPro"/>
</dbReference>
<reference evidence="6 8" key="3">
    <citation type="submission" date="2016-11" db="EMBL/GenBank/DDBJ databases">
        <title>Whole genomes of Flavobacteriaceae.</title>
        <authorList>
            <person name="Stine C."/>
            <person name="Li C."/>
            <person name="Tadesse D."/>
        </authorList>
    </citation>
    <scope>NUCLEOTIDE SEQUENCE [LARGE SCALE GENOMIC DNA]</scope>
    <source>
        <strain evidence="6 8">ATCC BAA-2541</strain>
    </source>
</reference>
<reference evidence="5" key="1">
    <citation type="submission" date="2016-09" db="EMBL/GenBank/DDBJ databases">
        <authorList>
            <person name="Capua I."/>
            <person name="De Benedictis P."/>
            <person name="Joannis T."/>
            <person name="Lombin L.H."/>
            <person name="Cattoli G."/>
        </authorList>
    </citation>
    <scope>NUCLEOTIDE SEQUENCE [LARGE SCALE GENOMIC DNA]</scope>
    <source>
        <strain evidence="5">MSU</strain>
    </source>
</reference>
<dbReference type="STRING" id="1278819.BHE19_10125"/>
<proteinExistence type="predicted"/>
<evidence type="ECO:0000256" key="2">
    <source>
        <dbReference type="ARBA" id="ARBA00023125"/>
    </source>
</evidence>
<dbReference type="SMART" id="SM00342">
    <property type="entry name" value="HTH_ARAC"/>
    <property type="match status" value="1"/>
</dbReference>
<sequence length="269" mass="31338">MQFQYFLPSEILKPYIKHYYIFESDSDKEFEDTVFPSGEMEIIFNLGDGIWESLVDQTFYKTPKIELWGQITKPLAIKSKGKHTMLGIRFYTHTAAYFFKDEIGIFNNQIFDLEDIIGNPIKHLHDQLLETSDIKKRIELIETFLIQKIITNDKISDKIEKVAHILSSLLNDPTESNINSISVKYGITPRYLHKLVFQHTGLAPKAFNKIKRFQHSLKLINTTEYPFTSIAYDSGYFDQSHFIRDFKSFTGTTPTSYLENQSPINQLII</sequence>
<dbReference type="Proteomes" id="UP000180252">
    <property type="component" value="Unassembled WGS sequence"/>
</dbReference>
<evidence type="ECO:0000256" key="1">
    <source>
        <dbReference type="ARBA" id="ARBA00023015"/>
    </source>
</evidence>
<dbReference type="Proteomes" id="UP000198319">
    <property type="component" value="Unassembled WGS sequence"/>
</dbReference>
<dbReference type="InterPro" id="IPR018060">
    <property type="entry name" value="HTH_AraC"/>
</dbReference>
<evidence type="ECO:0000313" key="8">
    <source>
        <dbReference type="Proteomes" id="UP000198319"/>
    </source>
</evidence>
<keyword evidence="3" id="KW-0804">Transcription</keyword>
<feature type="domain" description="HTH araC/xylS-type" evidence="4">
    <location>
        <begin position="160"/>
        <end position="260"/>
    </location>
</feature>
<dbReference type="InterPro" id="IPR046532">
    <property type="entry name" value="DUF6597"/>
</dbReference>
<dbReference type="SUPFAM" id="SSF46689">
    <property type="entry name" value="Homeodomain-like"/>
    <property type="match status" value="1"/>
</dbReference>
<dbReference type="PANTHER" id="PTHR43280">
    <property type="entry name" value="ARAC-FAMILY TRANSCRIPTIONAL REGULATOR"/>
    <property type="match status" value="1"/>
</dbReference>
<keyword evidence="2" id="KW-0238">DNA-binding</keyword>
<accession>A0A1S1J6F3</accession>
<dbReference type="Gene3D" id="1.10.10.60">
    <property type="entry name" value="Homeodomain-like"/>
    <property type="match status" value="1"/>
</dbReference>
<organism evidence="5 7">
    <name type="scientific">Flavobacterium tructae</name>
    <dbReference type="NCBI Taxonomy" id="1114873"/>
    <lineage>
        <taxon>Bacteria</taxon>
        <taxon>Pseudomonadati</taxon>
        <taxon>Bacteroidota</taxon>
        <taxon>Flavobacteriia</taxon>
        <taxon>Flavobacteriales</taxon>
        <taxon>Flavobacteriaceae</taxon>
        <taxon>Flavobacterium</taxon>
    </lineage>
</organism>
<name>A0A1S1J6F3_9FLAO</name>
<evidence type="ECO:0000313" key="5">
    <source>
        <dbReference type="EMBL" id="OHT45055.1"/>
    </source>
</evidence>
<dbReference type="EMBL" id="MIKE01000023">
    <property type="protein sequence ID" value="OHT45055.1"/>
    <property type="molecule type" value="Genomic_DNA"/>
</dbReference>
<protein>
    <submittedName>
        <fullName evidence="6">AraC family transcriptional regulator</fullName>
    </submittedName>
</protein>
<keyword evidence="1" id="KW-0805">Transcription regulation</keyword>